<dbReference type="AlphaFoldDB" id="A0A428NKN2"/>
<dbReference type="EMBL" id="NKCL01001249">
    <property type="protein sequence ID" value="RSL41354.1"/>
    <property type="molecule type" value="Genomic_DNA"/>
</dbReference>
<evidence type="ECO:0000256" key="1">
    <source>
        <dbReference type="SAM" id="MobiDB-lite"/>
    </source>
</evidence>
<sequence>MGSGVGSDTSDSFHSVVGSPGEGDLGERSDTFLVMRGASGADEGDGGAFLLSSTDTSGSEVSSKTEGRGLLQDFLDRAGDALVCPVEQDKTVDTGGSTVAVFLGFVSEEHWHRCWGILSDSLSVPADVWRQTGDESQGCVIILLFDMQSPFSGVWTASELERKVLRLLGTPLSRGGRRPVALRDATFFFEVIPAAGRQSWMEERQGLLSTFERVEALSVIDPERERGRSGRSSAHEEFTFQAEGPFLTDRREVRSVVEQGETVRGYKHIARCFLLFTRTVVGNTLIVDGGRRWCRVRGTGTLRVKGACGATVNCLLDRQGKGTERA</sequence>
<feature type="compositionally biased region" description="Polar residues" evidence="1">
    <location>
        <begin position="1"/>
        <end position="13"/>
    </location>
</feature>
<feature type="region of interest" description="Disordered" evidence="1">
    <location>
        <begin position="45"/>
        <end position="65"/>
    </location>
</feature>
<comment type="caution">
    <text evidence="2">The sequence shown here is derived from an EMBL/GenBank/DDBJ whole genome shotgun (WGS) entry which is preliminary data.</text>
</comment>
<reference evidence="2 3" key="1">
    <citation type="submission" date="2017-06" db="EMBL/GenBank/DDBJ databases">
        <title>Comparative genomic analysis of Ambrosia Fusariam Clade fungi.</title>
        <authorList>
            <person name="Stajich J.E."/>
            <person name="Carrillo J."/>
            <person name="Kijimoto T."/>
            <person name="Eskalen A."/>
            <person name="O'Donnell K."/>
            <person name="Kasson M."/>
        </authorList>
    </citation>
    <scope>NUCLEOTIDE SEQUENCE [LARGE SCALE GENOMIC DNA]</scope>
    <source>
        <strain evidence="2 3">NRRL62606</strain>
    </source>
</reference>
<accession>A0A428NKN2</accession>
<keyword evidence="3" id="KW-1185">Reference proteome</keyword>
<proteinExistence type="predicted"/>
<dbReference type="Proteomes" id="UP000287972">
    <property type="component" value="Unassembled WGS sequence"/>
</dbReference>
<feature type="compositionally biased region" description="Low complexity" evidence="1">
    <location>
        <begin position="52"/>
        <end position="62"/>
    </location>
</feature>
<gene>
    <name evidence="2" type="ORF">CEP51_016592</name>
</gene>
<organism evidence="2 3">
    <name type="scientific">Fusarium floridanum</name>
    <dbReference type="NCBI Taxonomy" id="1325733"/>
    <lineage>
        <taxon>Eukaryota</taxon>
        <taxon>Fungi</taxon>
        <taxon>Dikarya</taxon>
        <taxon>Ascomycota</taxon>
        <taxon>Pezizomycotina</taxon>
        <taxon>Sordariomycetes</taxon>
        <taxon>Hypocreomycetidae</taxon>
        <taxon>Hypocreales</taxon>
        <taxon>Nectriaceae</taxon>
        <taxon>Fusarium</taxon>
        <taxon>Fusarium solani species complex</taxon>
    </lineage>
</organism>
<protein>
    <submittedName>
        <fullName evidence="2">Uncharacterized protein</fullName>
    </submittedName>
</protein>
<evidence type="ECO:0000313" key="2">
    <source>
        <dbReference type="EMBL" id="RSL41354.1"/>
    </source>
</evidence>
<feature type="region of interest" description="Disordered" evidence="1">
    <location>
        <begin position="1"/>
        <end position="28"/>
    </location>
</feature>
<name>A0A428NKN2_9HYPO</name>
<evidence type="ECO:0000313" key="3">
    <source>
        <dbReference type="Proteomes" id="UP000287972"/>
    </source>
</evidence>